<name>A0A6H2EIT4_9ACTO</name>
<evidence type="ECO:0000313" key="10">
    <source>
        <dbReference type="EMBL" id="QJC21236.1"/>
    </source>
</evidence>
<organism evidence="10 11">
    <name type="scientific">Arcanobacterium buesumense</name>
    <dbReference type="NCBI Taxonomy" id="2722751"/>
    <lineage>
        <taxon>Bacteria</taxon>
        <taxon>Bacillati</taxon>
        <taxon>Actinomycetota</taxon>
        <taxon>Actinomycetes</taxon>
        <taxon>Actinomycetales</taxon>
        <taxon>Actinomycetaceae</taxon>
        <taxon>Arcanobacterium</taxon>
    </lineage>
</organism>
<keyword evidence="11" id="KW-1185">Reference proteome</keyword>
<dbReference type="GO" id="GO:0004639">
    <property type="term" value="F:phosphoribosylaminoimidazolesuccinocarboxamide synthase activity"/>
    <property type="evidence" value="ECO:0007669"/>
    <property type="project" value="UniProtKB-UniRule"/>
</dbReference>
<dbReference type="Pfam" id="PF01259">
    <property type="entry name" value="SAICAR_synt"/>
    <property type="match status" value="1"/>
</dbReference>
<feature type="domain" description="SAICAR synthetase/ADE2 N-terminal" evidence="9">
    <location>
        <begin position="16"/>
        <end position="268"/>
    </location>
</feature>
<keyword evidence="5 8" id="KW-0658">Purine biosynthesis</keyword>
<evidence type="ECO:0000256" key="1">
    <source>
        <dbReference type="ARBA" id="ARBA00004672"/>
    </source>
</evidence>
<dbReference type="InterPro" id="IPR028923">
    <property type="entry name" value="SAICAR_synt/ADE2_N"/>
</dbReference>
<gene>
    <name evidence="8" type="primary">purC</name>
    <name evidence="10" type="ORF">HC352_01000</name>
</gene>
<sequence length="299" mass="32999">MVAFAGGVSIPGWSRIYAGKVRDMYIPIDQQWHAGTETMLVVASDRISIRDRVVPTIIPDKGEMLTKLTLWWFDQLKDIVATHVTPAQVPAEVAGRAMIVRRLRMYPVECAVAGYLTDTMLAEYHTNGTVNGIRLPAGLQEGDQLPRPLFLPARKGAVEADDVDITFEEFAYIVGLDVARTIRSISLDTYERGHEICAQAGIILASCKLEFGSSADAGDDSVVLADEVLTPDSATLWLTDDYAPGRAQTAMGKQFVRRWLLNTGWDRDSGNPPPPLPQHLVNATQERYRTVVRMLTGTD</sequence>
<comment type="catalytic activity">
    <reaction evidence="7 8">
        <text>5-amino-1-(5-phospho-D-ribosyl)imidazole-4-carboxylate + L-aspartate + ATP = (2S)-2-[5-amino-1-(5-phospho-beta-D-ribosyl)imidazole-4-carboxamido]succinate + ADP + phosphate + 2 H(+)</text>
        <dbReference type="Rhea" id="RHEA:22628"/>
        <dbReference type="ChEBI" id="CHEBI:15378"/>
        <dbReference type="ChEBI" id="CHEBI:29991"/>
        <dbReference type="ChEBI" id="CHEBI:30616"/>
        <dbReference type="ChEBI" id="CHEBI:43474"/>
        <dbReference type="ChEBI" id="CHEBI:58443"/>
        <dbReference type="ChEBI" id="CHEBI:77657"/>
        <dbReference type="ChEBI" id="CHEBI:456216"/>
        <dbReference type="EC" id="6.3.2.6"/>
    </reaction>
</comment>
<keyword evidence="3 8" id="KW-0436">Ligase</keyword>
<evidence type="ECO:0000256" key="3">
    <source>
        <dbReference type="ARBA" id="ARBA00022598"/>
    </source>
</evidence>
<dbReference type="EMBL" id="CP050804">
    <property type="protein sequence ID" value="QJC21236.1"/>
    <property type="molecule type" value="Genomic_DNA"/>
</dbReference>
<accession>A0A6H2EIT4</accession>
<comment type="similarity">
    <text evidence="2 8">Belongs to the SAICAR synthetase family.</text>
</comment>
<dbReference type="PANTHER" id="PTHR43700">
    <property type="entry name" value="PHOSPHORIBOSYLAMINOIMIDAZOLE-SUCCINOCARBOXAMIDE SYNTHASE"/>
    <property type="match status" value="1"/>
</dbReference>
<evidence type="ECO:0000256" key="2">
    <source>
        <dbReference type="ARBA" id="ARBA00010190"/>
    </source>
</evidence>
<dbReference type="GO" id="GO:0006189">
    <property type="term" value="P:'de novo' IMP biosynthetic process"/>
    <property type="evidence" value="ECO:0007669"/>
    <property type="project" value="UniProtKB-UniRule"/>
</dbReference>
<dbReference type="KEGG" id="arca:HC352_01000"/>
<dbReference type="UniPathway" id="UPA00074">
    <property type="reaction ID" value="UER00131"/>
</dbReference>
<dbReference type="Gene3D" id="3.30.200.20">
    <property type="entry name" value="Phosphorylase Kinase, domain 1"/>
    <property type="match status" value="1"/>
</dbReference>
<evidence type="ECO:0000256" key="8">
    <source>
        <dbReference type="HAMAP-Rule" id="MF_00137"/>
    </source>
</evidence>
<dbReference type="PANTHER" id="PTHR43700:SF1">
    <property type="entry name" value="PHOSPHORIBOSYLAMINOIMIDAZOLE-SUCCINOCARBOXAMIDE SYNTHASE"/>
    <property type="match status" value="1"/>
</dbReference>
<dbReference type="Gene3D" id="3.30.470.20">
    <property type="entry name" value="ATP-grasp fold, B domain"/>
    <property type="match status" value="1"/>
</dbReference>
<dbReference type="SUPFAM" id="SSF56104">
    <property type="entry name" value="SAICAR synthase-like"/>
    <property type="match status" value="1"/>
</dbReference>
<evidence type="ECO:0000256" key="5">
    <source>
        <dbReference type="ARBA" id="ARBA00022755"/>
    </source>
</evidence>
<dbReference type="AlphaFoldDB" id="A0A6H2EIT4"/>
<dbReference type="Proteomes" id="UP000502298">
    <property type="component" value="Chromosome"/>
</dbReference>
<evidence type="ECO:0000256" key="4">
    <source>
        <dbReference type="ARBA" id="ARBA00022741"/>
    </source>
</evidence>
<dbReference type="GO" id="GO:0005737">
    <property type="term" value="C:cytoplasm"/>
    <property type="evidence" value="ECO:0007669"/>
    <property type="project" value="TreeGrafter"/>
</dbReference>
<keyword evidence="6 8" id="KW-0067">ATP-binding</keyword>
<reference evidence="10 11" key="1">
    <citation type="submission" date="2020-03" db="EMBL/GenBank/DDBJ databases">
        <title>Complete genome of Arcanobacterium buesumensis sp. nov. strain 2701.</title>
        <authorList>
            <person name="Borowiak M."/>
            <person name="Alssahen M."/>
            <person name="Laemmler C."/>
            <person name="Malorny B."/>
            <person name="Hassan A."/>
            <person name="Prenger-Berninghoff E."/>
            <person name="Ploetz M."/>
            <person name="Abdulmawjood A."/>
        </authorList>
    </citation>
    <scope>NUCLEOTIDE SEQUENCE [LARGE SCALE GENOMIC DNA]</scope>
    <source>
        <strain evidence="10 11">2701</strain>
    </source>
</reference>
<dbReference type="GO" id="GO:0005524">
    <property type="term" value="F:ATP binding"/>
    <property type="evidence" value="ECO:0007669"/>
    <property type="project" value="UniProtKB-KW"/>
</dbReference>
<evidence type="ECO:0000256" key="7">
    <source>
        <dbReference type="ARBA" id="ARBA00048475"/>
    </source>
</evidence>
<dbReference type="NCBIfam" id="NF010568">
    <property type="entry name" value="PRK13961.1"/>
    <property type="match status" value="1"/>
</dbReference>
<dbReference type="EC" id="6.3.2.6" evidence="8"/>
<evidence type="ECO:0000313" key="11">
    <source>
        <dbReference type="Proteomes" id="UP000502298"/>
    </source>
</evidence>
<protein>
    <recommendedName>
        <fullName evidence="8">Phosphoribosylaminoimidazole-succinocarboxamide synthase</fullName>
        <ecNumber evidence="8">6.3.2.6</ecNumber>
    </recommendedName>
    <alternativeName>
        <fullName evidence="8">SAICAR synthetase</fullName>
    </alternativeName>
</protein>
<comment type="pathway">
    <text evidence="1 8">Purine metabolism; IMP biosynthesis via de novo pathway; 5-amino-1-(5-phospho-D-ribosyl)imidazole-4-carboxamide from 5-amino-1-(5-phospho-D-ribosyl)imidazole-4-carboxylate: step 1/2.</text>
</comment>
<proteinExistence type="inferred from homology"/>
<dbReference type="RefSeq" id="WP_168917178.1">
    <property type="nucleotide sequence ID" value="NZ_CP050804.1"/>
</dbReference>
<dbReference type="CDD" id="cd01414">
    <property type="entry name" value="SAICAR_synt_Sc"/>
    <property type="match status" value="1"/>
</dbReference>
<keyword evidence="4 8" id="KW-0547">Nucleotide-binding</keyword>
<dbReference type="HAMAP" id="MF_00137">
    <property type="entry name" value="SAICAR_synth"/>
    <property type="match status" value="1"/>
</dbReference>
<evidence type="ECO:0000259" key="9">
    <source>
        <dbReference type="Pfam" id="PF01259"/>
    </source>
</evidence>
<evidence type="ECO:0000256" key="6">
    <source>
        <dbReference type="ARBA" id="ARBA00022840"/>
    </source>
</evidence>